<dbReference type="Proteomes" id="UP000680158">
    <property type="component" value="Unassembled WGS sequence"/>
</dbReference>
<dbReference type="InterPro" id="IPR039426">
    <property type="entry name" value="TonB-dep_rcpt-like"/>
</dbReference>
<evidence type="ECO:0000256" key="3">
    <source>
        <dbReference type="ARBA" id="ARBA00022448"/>
    </source>
</evidence>
<dbReference type="AlphaFoldDB" id="A0A941DGX5"/>
<accession>A0A941DGX5</accession>
<evidence type="ECO:0000259" key="13">
    <source>
        <dbReference type="Pfam" id="PF00593"/>
    </source>
</evidence>
<dbReference type="PANTHER" id="PTHR40980:SF3">
    <property type="entry name" value="TONB-DEPENDENT RECEPTOR-LIKE BETA-BARREL DOMAIN-CONTAINING PROTEIN"/>
    <property type="match status" value="1"/>
</dbReference>
<dbReference type="NCBIfam" id="TIGR01782">
    <property type="entry name" value="TonB-Xanth-Caul"/>
    <property type="match status" value="1"/>
</dbReference>
<evidence type="ECO:0000256" key="11">
    <source>
        <dbReference type="RuleBase" id="RU003357"/>
    </source>
</evidence>
<evidence type="ECO:0000256" key="6">
    <source>
        <dbReference type="ARBA" id="ARBA00023077"/>
    </source>
</evidence>
<dbReference type="EMBL" id="JAGSPM010000003">
    <property type="protein sequence ID" value="MBR7746052.1"/>
    <property type="molecule type" value="Genomic_DNA"/>
</dbReference>
<keyword evidence="5 10" id="KW-0812">Transmembrane</keyword>
<feature type="signal peptide" evidence="12">
    <location>
        <begin position="1"/>
        <end position="29"/>
    </location>
</feature>
<evidence type="ECO:0000256" key="2">
    <source>
        <dbReference type="ARBA" id="ARBA00009810"/>
    </source>
</evidence>
<dbReference type="RefSeq" id="WP_212683430.1">
    <property type="nucleotide sequence ID" value="NZ_JAGSPM010000003.1"/>
</dbReference>
<reference evidence="15 16" key="1">
    <citation type="submission" date="2021-04" db="EMBL/GenBank/DDBJ databases">
        <title>novel species isolated from subtropical streams in China.</title>
        <authorList>
            <person name="Lu H."/>
        </authorList>
    </citation>
    <scope>NUCLEOTIDE SEQUENCE [LARGE SCALE GENOMIC DNA]</scope>
    <source>
        <strain evidence="15 16">BYS107W</strain>
    </source>
</reference>
<protein>
    <submittedName>
        <fullName evidence="15">TonB-dependent receptor</fullName>
    </submittedName>
</protein>
<evidence type="ECO:0000256" key="5">
    <source>
        <dbReference type="ARBA" id="ARBA00022692"/>
    </source>
</evidence>
<feature type="domain" description="TonB-dependent receptor-like beta-barrel" evidence="13">
    <location>
        <begin position="400"/>
        <end position="837"/>
    </location>
</feature>
<dbReference type="Pfam" id="PF00593">
    <property type="entry name" value="TonB_dep_Rec_b-barrel"/>
    <property type="match status" value="1"/>
</dbReference>
<organism evidence="15 16">
    <name type="scientific">Undibacterium baiyunense</name>
    <dbReference type="NCBI Taxonomy" id="2828731"/>
    <lineage>
        <taxon>Bacteria</taxon>
        <taxon>Pseudomonadati</taxon>
        <taxon>Pseudomonadota</taxon>
        <taxon>Betaproteobacteria</taxon>
        <taxon>Burkholderiales</taxon>
        <taxon>Oxalobacteraceae</taxon>
        <taxon>Undibacterium</taxon>
    </lineage>
</organism>
<dbReference type="CDD" id="cd01347">
    <property type="entry name" value="ligand_gated_channel"/>
    <property type="match status" value="1"/>
</dbReference>
<dbReference type="Gene3D" id="2.170.130.10">
    <property type="entry name" value="TonB-dependent receptor, plug domain"/>
    <property type="match status" value="1"/>
</dbReference>
<feature type="domain" description="TonB-dependent receptor plug" evidence="14">
    <location>
        <begin position="58"/>
        <end position="168"/>
    </location>
</feature>
<dbReference type="PROSITE" id="PS52016">
    <property type="entry name" value="TONB_DEPENDENT_REC_3"/>
    <property type="match status" value="1"/>
</dbReference>
<dbReference type="InterPro" id="IPR012910">
    <property type="entry name" value="Plug_dom"/>
</dbReference>
<dbReference type="GO" id="GO:0009279">
    <property type="term" value="C:cell outer membrane"/>
    <property type="evidence" value="ECO:0007669"/>
    <property type="project" value="UniProtKB-SubCell"/>
</dbReference>
<keyword evidence="6 11" id="KW-0798">TonB box</keyword>
<dbReference type="InterPro" id="IPR010104">
    <property type="entry name" value="TonB_rcpt_bac"/>
</dbReference>
<evidence type="ECO:0000256" key="12">
    <source>
        <dbReference type="SAM" id="SignalP"/>
    </source>
</evidence>
<sequence length="881" mass="95184">MKSNLKPGLTPIASAVSVLVMTVAMSAQAQQVDTKKEESQQVTVTGIRMALQSAVNIKRNANSVVDAVSAEDVGKLPDTDVGESLGRIPGVTVGRAFGQGASVSVRGSDPQMTYTTLNGQTVASTGWYDQQALDRSFNYSLLPSELIGGMDVYKSSQADLTEGGIGGTVIVKTRKPLDMKSGTAYVGAKAGKGSVSDKVSTDLSGMFSWKNDANTFGVLIAGAHEKGDYIRRGVESDSRWSADVAPTTFVQERKRSALNINLQARPVQGLDLGLNYMKLELDADNSNTSHYIFHDPNCTQRNTSVKSAFNPDGVCLKSNTTAAKASDAFLQTWARQGKMTSDSFTLNATYKGEGYKLDAMAGTTKADGGTSMTTNYSYGWWTAGATLPKWTGAIDATGKQIVISPASSQNVSVANLPAKTGPAGSWATSRGPNADKENFAQADLSLNVNWGAITSFKTGFRKSDHTFRKATDRASFAATAKEVATSSLYDGSMAMGSLGWSSPRPNIAAMMANTNQNVTGWIEERGGYGKLNEDNTALYGMFNFEQDQWHGNFGLRYISSDVTAEGYKLDGTAVAAGDIAQNAGWGRTKKTESASYNDVLPSLNVAYDLNSNSILRFTASQAITRPNYENMFIATQSGFQDTVAGNETVSFGSAGLKPMKSTQFDLGVEYYYGKGNLFSLMYFHKDINNFITTATKINQTIGVVSPDSGKDSWTVNQYINAGGGKINGIEAQINHAFDNGFGVVANYTLSDAKAPSTSYQDQLNVFTLSSKHNANLVGYWENETYSARLAYNWRSKYMVRETGWYGNRMHDAYGTLDASFGWNINKNLRLAFEATNLLKEDDVQYGAAAANTTVKDPLKMGYPAWSFIGERMYRISLSAKF</sequence>
<keyword evidence="3 10" id="KW-0813">Transport</keyword>
<evidence type="ECO:0000256" key="7">
    <source>
        <dbReference type="ARBA" id="ARBA00023136"/>
    </source>
</evidence>
<evidence type="ECO:0000313" key="15">
    <source>
        <dbReference type="EMBL" id="MBR7746052.1"/>
    </source>
</evidence>
<comment type="subcellular location">
    <subcellularLocation>
        <location evidence="1 10">Cell outer membrane</location>
        <topology evidence="1 10">Multi-pass membrane protein</topology>
    </subcellularLocation>
</comment>
<gene>
    <name evidence="15" type="ORF">KDM92_05625</name>
</gene>
<feature type="chain" id="PRO_5036691206" evidence="12">
    <location>
        <begin position="30"/>
        <end position="881"/>
    </location>
</feature>
<dbReference type="InterPro" id="IPR037066">
    <property type="entry name" value="Plug_dom_sf"/>
</dbReference>
<evidence type="ECO:0000256" key="9">
    <source>
        <dbReference type="ARBA" id="ARBA00023237"/>
    </source>
</evidence>
<keyword evidence="16" id="KW-1185">Reference proteome</keyword>
<evidence type="ECO:0000259" key="14">
    <source>
        <dbReference type="Pfam" id="PF07715"/>
    </source>
</evidence>
<evidence type="ECO:0000256" key="10">
    <source>
        <dbReference type="PROSITE-ProRule" id="PRU01360"/>
    </source>
</evidence>
<dbReference type="Gene3D" id="2.40.170.20">
    <property type="entry name" value="TonB-dependent receptor, beta-barrel domain"/>
    <property type="match status" value="1"/>
</dbReference>
<proteinExistence type="inferred from homology"/>
<dbReference type="Pfam" id="PF07715">
    <property type="entry name" value="Plug"/>
    <property type="match status" value="1"/>
</dbReference>
<keyword evidence="7 10" id="KW-0472">Membrane</keyword>
<evidence type="ECO:0000313" key="16">
    <source>
        <dbReference type="Proteomes" id="UP000680158"/>
    </source>
</evidence>
<evidence type="ECO:0000256" key="8">
    <source>
        <dbReference type="ARBA" id="ARBA00023170"/>
    </source>
</evidence>
<dbReference type="SUPFAM" id="SSF56935">
    <property type="entry name" value="Porins"/>
    <property type="match status" value="1"/>
</dbReference>
<evidence type="ECO:0000256" key="1">
    <source>
        <dbReference type="ARBA" id="ARBA00004571"/>
    </source>
</evidence>
<dbReference type="InterPro" id="IPR036942">
    <property type="entry name" value="Beta-barrel_TonB_sf"/>
</dbReference>
<keyword evidence="8 15" id="KW-0675">Receptor</keyword>
<keyword evidence="12" id="KW-0732">Signal</keyword>
<keyword evidence="9 10" id="KW-0998">Cell outer membrane</keyword>
<keyword evidence="4 10" id="KW-1134">Transmembrane beta strand</keyword>
<comment type="similarity">
    <text evidence="2 10 11">Belongs to the TonB-dependent receptor family.</text>
</comment>
<name>A0A941DGX5_9BURK</name>
<comment type="caution">
    <text evidence="15">The sequence shown here is derived from an EMBL/GenBank/DDBJ whole genome shotgun (WGS) entry which is preliminary data.</text>
</comment>
<dbReference type="InterPro" id="IPR000531">
    <property type="entry name" value="Beta-barrel_TonB"/>
</dbReference>
<evidence type="ECO:0000256" key="4">
    <source>
        <dbReference type="ARBA" id="ARBA00022452"/>
    </source>
</evidence>
<dbReference type="PANTHER" id="PTHR40980">
    <property type="entry name" value="PLUG DOMAIN-CONTAINING PROTEIN"/>
    <property type="match status" value="1"/>
</dbReference>